<dbReference type="Proteomes" id="UP000054097">
    <property type="component" value="Unassembled WGS sequence"/>
</dbReference>
<proteinExistence type="predicted"/>
<organism evidence="1 2">
    <name type="scientific">Serendipita vermifera MAFF 305830</name>
    <dbReference type="NCBI Taxonomy" id="933852"/>
    <lineage>
        <taxon>Eukaryota</taxon>
        <taxon>Fungi</taxon>
        <taxon>Dikarya</taxon>
        <taxon>Basidiomycota</taxon>
        <taxon>Agaricomycotina</taxon>
        <taxon>Agaricomycetes</taxon>
        <taxon>Sebacinales</taxon>
        <taxon>Serendipitaceae</taxon>
        <taxon>Serendipita</taxon>
    </lineage>
</organism>
<dbReference type="HOGENOM" id="CLU_2706371_0_0_1"/>
<gene>
    <name evidence="1" type="ORF">M408DRAFT_135152</name>
</gene>
<name>A0A0C3B9V3_SERVB</name>
<protein>
    <submittedName>
        <fullName evidence="1">Uncharacterized protein</fullName>
    </submittedName>
</protein>
<reference evidence="1 2" key="1">
    <citation type="submission" date="2014-04" db="EMBL/GenBank/DDBJ databases">
        <authorList>
            <consortium name="DOE Joint Genome Institute"/>
            <person name="Kuo A."/>
            <person name="Zuccaro A."/>
            <person name="Kohler A."/>
            <person name="Nagy L.G."/>
            <person name="Floudas D."/>
            <person name="Copeland A."/>
            <person name="Barry K.W."/>
            <person name="Cichocki N."/>
            <person name="Veneault-Fourrey C."/>
            <person name="LaButti K."/>
            <person name="Lindquist E.A."/>
            <person name="Lipzen A."/>
            <person name="Lundell T."/>
            <person name="Morin E."/>
            <person name="Murat C."/>
            <person name="Sun H."/>
            <person name="Tunlid A."/>
            <person name="Henrissat B."/>
            <person name="Grigoriev I.V."/>
            <person name="Hibbett D.S."/>
            <person name="Martin F."/>
            <person name="Nordberg H.P."/>
            <person name="Cantor M.N."/>
            <person name="Hua S.X."/>
        </authorList>
    </citation>
    <scope>NUCLEOTIDE SEQUENCE [LARGE SCALE GENOMIC DNA]</scope>
    <source>
        <strain evidence="1 2">MAFF 305830</strain>
    </source>
</reference>
<accession>A0A0C3B9V3</accession>
<evidence type="ECO:0000313" key="2">
    <source>
        <dbReference type="Proteomes" id="UP000054097"/>
    </source>
</evidence>
<evidence type="ECO:0000313" key="1">
    <source>
        <dbReference type="EMBL" id="KIM28904.1"/>
    </source>
</evidence>
<reference evidence="2" key="2">
    <citation type="submission" date="2015-01" db="EMBL/GenBank/DDBJ databases">
        <title>Evolutionary Origins and Diversification of the Mycorrhizal Mutualists.</title>
        <authorList>
            <consortium name="DOE Joint Genome Institute"/>
            <consortium name="Mycorrhizal Genomics Consortium"/>
            <person name="Kohler A."/>
            <person name="Kuo A."/>
            <person name="Nagy L.G."/>
            <person name="Floudas D."/>
            <person name="Copeland A."/>
            <person name="Barry K.W."/>
            <person name="Cichocki N."/>
            <person name="Veneault-Fourrey C."/>
            <person name="LaButti K."/>
            <person name="Lindquist E.A."/>
            <person name="Lipzen A."/>
            <person name="Lundell T."/>
            <person name="Morin E."/>
            <person name="Murat C."/>
            <person name="Riley R."/>
            <person name="Ohm R."/>
            <person name="Sun H."/>
            <person name="Tunlid A."/>
            <person name="Henrissat B."/>
            <person name="Grigoriev I.V."/>
            <person name="Hibbett D.S."/>
            <person name="Martin F."/>
        </authorList>
    </citation>
    <scope>NUCLEOTIDE SEQUENCE [LARGE SCALE GENOMIC DNA]</scope>
    <source>
        <strain evidence="2">MAFF 305830</strain>
    </source>
</reference>
<dbReference type="AlphaFoldDB" id="A0A0C3B9V3"/>
<keyword evidence="2" id="KW-1185">Reference proteome</keyword>
<dbReference type="EMBL" id="KN824291">
    <property type="protein sequence ID" value="KIM28904.1"/>
    <property type="molecule type" value="Genomic_DNA"/>
</dbReference>
<sequence length="73" mass="8674">MIRKTTTRTWLTGRNSLCFSFTSVAPSLRRQDPKSCHFCIRQSHRRIHLKMTSSRISQFHAYTIAQKQHFPPR</sequence>